<name>A0A165EBU1_9BASI</name>
<dbReference type="GO" id="GO:0006382">
    <property type="term" value="P:adenosine to inosine editing"/>
    <property type="evidence" value="ECO:0007669"/>
    <property type="project" value="TreeGrafter"/>
</dbReference>
<dbReference type="OrthoDB" id="10268011at2759"/>
<reference evidence="2 3" key="1">
    <citation type="journal article" date="2016" name="Mol. Biol. Evol.">
        <title>Comparative Genomics of Early-Diverging Mushroom-Forming Fungi Provides Insights into the Origins of Lignocellulose Decay Capabilities.</title>
        <authorList>
            <person name="Nagy L.G."/>
            <person name="Riley R."/>
            <person name="Tritt A."/>
            <person name="Adam C."/>
            <person name="Daum C."/>
            <person name="Floudas D."/>
            <person name="Sun H."/>
            <person name="Yadav J.S."/>
            <person name="Pangilinan J."/>
            <person name="Larsson K.H."/>
            <person name="Matsuura K."/>
            <person name="Barry K."/>
            <person name="Labutti K."/>
            <person name="Kuo R."/>
            <person name="Ohm R.A."/>
            <person name="Bhattacharya S.S."/>
            <person name="Shirouzu T."/>
            <person name="Yoshinaga Y."/>
            <person name="Martin F.M."/>
            <person name="Grigoriev I.V."/>
            <person name="Hibbett D.S."/>
        </authorList>
    </citation>
    <scope>NUCLEOTIDE SEQUENCE [LARGE SCALE GENOMIC DNA]</scope>
    <source>
        <strain evidence="2 3">HHB12733</strain>
    </source>
</reference>
<dbReference type="AlphaFoldDB" id="A0A165EBU1"/>
<keyword evidence="3" id="KW-1185">Reference proteome</keyword>
<protein>
    <submittedName>
        <fullName evidence="2">Adenosine deaminase/editase</fullName>
    </submittedName>
</protein>
<dbReference type="Proteomes" id="UP000076842">
    <property type="component" value="Unassembled WGS sequence"/>
</dbReference>
<dbReference type="GO" id="GO:0003725">
    <property type="term" value="F:double-stranded RNA binding"/>
    <property type="evidence" value="ECO:0007669"/>
    <property type="project" value="TreeGrafter"/>
</dbReference>
<feature type="domain" description="A to I editase" evidence="1">
    <location>
        <begin position="52"/>
        <end position="371"/>
    </location>
</feature>
<gene>
    <name evidence="2" type="ORF">CALCODRAFT_382398</name>
</gene>
<evidence type="ECO:0000259" key="1">
    <source>
        <dbReference type="PROSITE" id="PS50141"/>
    </source>
</evidence>
<dbReference type="Pfam" id="PF02137">
    <property type="entry name" value="A_deamin"/>
    <property type="match status" value="1"/>
</dbReference>
<dbReference type="GO" id="GO:0003726">
    <property type="term" value="F:double-stranded RNA adenosine deaminase activity"/>
    <property type="evidence" value="ECO:0007669"/>
    <property type="project" value="TreeGrafter"/>
</dbReference>
<dbReference type="InterPro" id="IPR002466">
    <property type="entry name" value="A_deamin"/>
</dbReference>
<dbReference type="STRING" id="1353952.A0A165EBU1"/>
<dbReference type="GO" id="GO:0005730">
    <property type="term" value="C:nucleolus"/>
    <property type="evidence" value="ECO:0007669"/>
    <property type="project" value="TreeGrafter"/>
</dbReference>
<accession>A0A165EBU1</accession>
<evidence type="ECO:0000313" key="2">
    <source>
        <dbReference type="EMBL" id="KZT54528.1"/>
    </source>
</evidence>
<dbReference type="PANTHER" id="PTHR10910">
    <property type="entry name" value="EUKARYOTE SPECIFIC DSRNA BINDING PROTEIN"/>
    <property type="match status" value="1"/>
</dbReference>
<dbReference type="GO" id="GO:0006396">
    <property type="term" value="P:RNA processing"/>
    <property type="evidence" value="ECO:0007669"/>
    <property type="project" value="InterPro"/>
</dbReference>
<dbReference type="EMBL" id="KV424012">
    <property type="protein sequence ID" value="KZT54528.1"/>
    <property type="molecule type" value="Genomic_DNA"/>
</dbReference>
<dbReference type="GO" id="GO:0008251">
    <property type="term" value="F:tRNA-specific adenosine deaminase activity"/>
    <property type="evidence" value="ECO:0007669"/>
    <property type="project" value="TreeGrafter"/>
</dbReference>
<dbReference type="GO" id="GO:0005737">
    <property type="term" value="C:cytoplasm"/>
    <property type="evidence" value="ECO:0007669"/>
    <property type="project" value="TreeGrafter"/>
</dbReference>
<dbReference type="PANTHER" id="PTHR10910:SF62">
    <property type="entry name" value="AT07585P-RELATED"/>
    <property type="match status" value="1"/>
</dbReference>
<dbReference type="FunCoup" id="A0A165EBU1">
    <property type="interactions" value="421"/>
</dbReference>
<proteinExistence type="predicted"/>
<evidence type="ECO:0000313" key="3">
    <source>
        <dbReference type="Proteomes" id="UP000076842"/>
    </source>
</evidence>
<dbReference type="PROSITE" id="PS50141">
    <property type="entry name" value="A_DEAMIN_EDITASE"/>
    <property type="match status" value="1"/>
</dbReference>
<organism evidence="2 3">
    <name type="scientific">Calocera cornea HHB12733</name>
    <dbReference type="NCBI Taxonomy" id="1353952"/>
    <lineage>
        <taxon>Eukaryota</taxon>
        <taxon>Fungi</taxon>
        <taxon>Dikarya</taxon>
        <taxon>Basidiomycota</taxon>
        <taxon>Agaricomycotina</taxon>
        <taxon>Dacrymycetes</taxon>
        <taxon>Dacrymycetales</taxon>
        <taxon>Dacrymycetaceae</taxon>
        <taxon>Calocera</taxon>
    </lineage>
</organism>
<sequence length="410" mass="43714">MLPPDVIAEAVLDVYGSLPRSCRPQPSGSTPTYTILAGIVLVPDSGLPTVISLGTGSKVLPSSKLPPSGDVLHDSHAEVIARRGAIKWFMEEIRRGRDDWVKPVPGGRLALREDVTVAMYISCLPCGDASMSYLAATQDPEMASLKDATGSPALSGLARGRDGYANYGALRTKPGRADSPPTLSMSCSDKIAAWTVLGIQGALLSSILDPVYLDQLVISGIPVELRDRATVDCLRAFRDRLGQIGGLPRPFRQNVPQVDFSDASFVFSKESLSAQNPSITPLASSDSVSWVADAGLVESLVGGIRRGASLKSRKGLQPRGRSRICKLSLFNEYARLRHNLGLTVLSPDTTYRSAKLSASGSYDQAKTYLRSGHGPFADWMISGTPWEAFDLEGNVAAGTVPRIIGTSAMV</sequence>
<dbReference type="InParanoid" id="A0A165EBU1"/>
<dbReference type="SMART" id="SM00552">
    <property type="entry name" value="ADEAMc"/>
    <property type="match status" value="1"/>
</dbReference>